<comment type="caution">
    <text evidence="2">The sequence shown here is derived from an EMBL/GenBank/DDBJ whole genome shotgun (WGS) entry which is preliminary data.</text>
</comment>
<proteinExistence type="predicted"/>
<dbReference type="RefSeq" id="WP_311829875.1">
    <property type="nucleotide sequence ID" value="NZ_JARQAJ010000003.1"/>
</dbReference>
<dbReference type="Proteomes" id="UP001181046">
    <property type="component" value="Unassembled WGS sequence"/>
</dbReference>
<evidence type="ECO:0000313" key="3">
    <source>
        <dbReference type="Proteomes" id="UP001181046"/>
    </source>
</evidence>
<name>A0ABU3F9V0_9ENTE</name>
<feature type="transmembrane region" description="Helical" evidence="1">
    <location>
        <begin position="344"/>
        <end position="368"/>
    </location>
</feature>
<sequence length="445" mass="51923">MKHTLVREHSFPEFFFLFIIIIFGVISTFVTFPLTNGDEGYHLSRSYTIFSRNNPISMETDTVRAIELVTISEKLEEQNFDVNSFYKIKLSDVEKDKVGFNLQKDDNSTLGIDVGHMPAAIGSLIGRFIYPSYGVILIFSRLANLVFFAICLFFIIRFSSIGKWSLVMLFSVPFIQKLASPSYDVFSYVVVSAFAVNLLTLAKFNNFKEVSKKQISYTLLTILLILFAKNNYIFILPSLLFLPIFTNRIIESYRKQNRRLHIVFWMIVLIIFCIGIYYLNKIFGLENFVKQFFNSYFNVAIMGRRGRTLFNVVPTILPDMFNLFWILSLFFVMLTEKKYSWNSFFIVGTIIVFFINWFGIYAGFYLMFDKPTRVLDELSGRYLHPFIICFLPFIQLISYKYNLVSSKKAVKFVAITSTLLIMITYLIVCYYRGYVIQTTPTWGTR</sequence>
<feature type="transmembrane region" description="Helical" evidence="1">
    <location>
        <begin position="185"/>
        <end position="205"/>
    </location>
</feature>
<keyword evidence="1" id="KW-1133">Transmembrane helix</keyword>
<organism evidence="2 3">
    <name type="scientific">Enterococcus xiangfangensis</name>
    <dbReference type="NCBI Taxonomy" id="1296537"/>
    <lineage>
        <taxon>Bacteria</taxon>
        <taxon>Bacillati</taxon>
        <taxon>Bacillota</taxon>
        <taxon>Bacilli</taxon>
        <taxon>Lactobacillales</taxon>
        <taxon>Enterococcaceae</taxon>
        <taxon>Enterococcus</taxon>
    </lineage>
</organism>
<feature type="transmembrane region" description="Helical" evidence="1">
    <location>
        <begin position="161"/>
        <end position="179"/>
    </location>
</feature>
<keyword evidence="1" id="KW-0812">Transmembrane</keyword>
<keyword evidence="3" id="KW-1185">Reference proteome</keyword>
<feature type="transmembrane region" description="Helical" evidence="1">
    <location>
        <begin position="380"/>
        <end position="397"/>
    </location>
</feature>
<feature type="transmembrane region" description="Helical" evidence="1">
    <location>
        <begin position="309"/>
        <end position="332"/>
    </location>
</feature>
<dbReference type="EMBL" id="JARQAJ010000003">
    <property type="protein sequence ID" value="MDT2759444.1"/>
    <property type="molecule type" value="Genomic_DNA"/>
</dbReference>
<evidence type="ECO:0000313" key="2">
    <source>
        <dbReference type="EMBL" id="MDT2759444.1"/>
    </source>
</evidence>
<protein>
    <submittedName>
        <fullName evidence="2">DUF2142 domain-containing protein</fullName>
    </submittedName>
</protein>
<accession>A0ABU3F9V0</accession>
<keyword evidence="1" id="KW-0472">Membrane</keyword>
<evidence type="ECO:0000256" key="1">
    <source>
        <dbReference type="SAM" id="Phobius"/>
    </source>
</evidence>
<feature type="transmembrane region" description="Helical" evidence="1">
    <location>
        <begin position="217"/>
        <end position="242"/>
    </location>
</feature>
<feature type="transmembrane region" description="Helical" evidence="1">
    <location>
        <begin position="409"/>
        <end position="431"/>
    </location>
</feature>
<feature type="transmembrane region" description="Helical" evidence="1">
    <location>
        <begin position="12"/>
        <end position="34"/>
    </location>
</feature>
<gene>
    <name evidence="2" type="ORF">P7H27_06665</name>
</gene>
<feature type="transmembrane region" description="Helical" evidence="1">
    <location>
        <begin position="262"/>
        <end position="280"/>
    </location>
</feature>
<reference evidence="2" key="1">
    <citation type="submission" date="2023-03" db="EMBL/GenBank/DDBJ databases">
        <authorList>
            <person name="Shen W."/>
            <person name="Cai J."/>
        </authorList>
    </citation>
    <scope>NUCLEOTIDE SEQUENCE</scope>
    <source>
        <strain evidence="2">P66-3</strain>
    </source>
</reference>